<reference evidence="2" key="1">
    <citation type="journal article" date="2021" name="Front. Plant Sci.">
        <title>Chromosome-Scale Genome Assembly for Chinese Sour Jujube and Insights Into Its Genome Evolution and Domestication Signature.</title>
        <authorList>
            <person name="Shen L.-Y."/>
            <person name="Luo H."/>
            <person name="Wang X.-L."/>
            <person name="Wang X.-M."/>
            <person name="Qiu X.-J."/>
            <person name="Liu H."/>
            <person name="Zhou S.-S."/>
            <person name="Jia K.-H."/>
            <person name="Nie S."/>
            <person name="Bao Y.-T."/>
            <person name="Zhang R.-G."/>
            <person name="Yun Q.-Z."/>
            <person name="Chai Y.-H."/>
            <person name="Lu J.-Y."/>
            <person name="Li Y."/>
            <person name="Zhao S.-W."/>
            <person name="Mao J.-F."/>
            <person name="Jia S.-G."/>
            <person name="Mao Y.-M."/>
        </authorList>
    </citation>
    <scope>NUCLEOTIDE SEQUENCE</scope>
    <source>
        <strain evidence="2">AT0</strain>
        <tissue evidence="2">Leaf</tissue>
    </source>
</reference>
<organism evidence="2 3">
    <name type="scientific">Ziziphus jujuba var. spinosa</name>
    <dbReference type="NCBI Taxonomy" id="714518"/>
    <lineage>
        <taxon>Eukaryota</taxon>
        <taxon>Viridiplantae</taxon>
        <taxon>Streptophyta</taxon>
        <taxon>Embryophyta</taxon>
        <taxon>Tracheophyta</taxon>
        <taxon>Spermatophyta</taxon>
        <taxon>Magnoliopsida</taxon>
        <taxon>eudicotyledons</taxon>
        <taxon>Gunneridae</taxon>
        <taxon>Pentapetalae</taxon>
        <taxon>rosids</taxon>
        <taxon>fabids</taxon>
        <taxon>Rosales</taxon>
        <taxon>Rhamnaceae</taxon>
        <taxon>Paliureae</taxon>
        <taxon>Ziziphus</taxon>
    </lineage>
</organism>
<protein>
    <submittedName>
        <fullName evidence="2">Uncharacterized protein</fullName>
    </submittedName>
</protein>
<evidence type="ECO:0000256" key="1">
    <source>
        <dbReference type="SAM" id="MobiDB-lite"/>
    </source>
</evidence>
<feature type="region of interest" description="Disordered" evidence="1">
    <location>
        <begin position="123"/>
        <end position="167"/>
    </location>
</feature>
<evidence type="ECO:0000313" key="3">
    <source>
        <dbReference type="Proteomes" id="UP000813462"/>
    </source>
</evidence>
<dbReference type="AlphaFoldDB" id="A0A978UT81"/>
<gene>
    <name evidence="2" type="ORF">FEM48_Zijuj09G0132900</name>
</gene>
<name>A0A978UT81_ZIZJJ</name>
<comment type="caution">
    <text evidence="2">The sequence shown here is derived from an EMBL/GenBank/DDBJ whole genome shotgun (WGS) entry which is preliminary data.</text>
</comment>
<feature type="compositionally biased region" description="Polar residues" evidence="1">
    <location>
        <begin position="148"/>
        <end position="158"/>
    </location>
</feature>
<dbReference type="EMBL" id="JAEACU010000009">
    <property type="protein sequence ID" value="KAH7518081.1"/>
    <property type="molecule type" value="Genomic_DNA"/>
</dbReference>
<evidence type="ECO:0000313" key="2">
    <source>
        <dbReference type="EMBL" id="KAH7518081.1"/>
    </source>
</evidence>
<proteinExistence type="predicted"/>
<accession>A0A978UT81</accession>
<dbReference type="Proteomes" id="UP000813462">
    <property type="component" value="Unassembled WGS sequence"/>
</dbReference>
<sequence>MERGETGIVRSNSRTPQLKLTANLSEVAQRSSVTLVGKIISENELQKNTVQLIIRKIWFTQDPVGVEQLSHLRKSCKVPDIPQQGEEGEEFGLWLRAEEGDFSLINEEIDELTRSGGKFVPLLIDSTHPGPATSIPDKEKEDPRVNPFLTQRKQATEASRSKVAERDRGTSVIDPVCQWRGNEGKKVVGKRKISDIGPKGSKKWPRLGLAKVAPFEAQRTSAVEVLPFDESKGNQQKGFQKDVDAHLGPIKETKSTLKLLQNPLLIWAHNQVI</sequence>